<dbReference type="AlphaFoldDB" id="A0A7R9DBY5"/>
<gene>
    <name evidence="1" type="ORF">TCEB3V08_LOCUS10676</name>
</gene>
<protein>
    <submittedName>
        <fullName evidence="1">Uncharacterized protein</fullName>
    </submittedName>
</protein>
<proteinExistence type="predicted"/>
<reference evidence="1" key="1">
    <citation type="submission" date="2020-11" db="EMBL/GenBank/DDBJ databases">
        <authorList>
            <person name="Tran Van P."/>
        </authorList>
    </citation>
    <scope>NUCLEOTIDE SEQUENCE</scope>
</reference>
<evidence type="ECO:0000313" key="1">
    <source>
        <dbReference type="EMBL" id="CAD7410857.1"/>
    </source>
</evidence>
<organism evidence="1">
    <name type="scientific">Timema cristinae</name>
    <name type="common">Walking stick</name>
    <dbReference type="NCBI Taxonomy" id="61476"/>
    <lineage>
        <taxon>Eukaryota</taxon>
        <taxon>Metazoa</taxon>
        <taxon>Ecdysozoa</taxon>
        <taxon>Arthropoda</taxon>
        <taxon>Hexapoda</taxon>
        <taxon>Insecta</taxon>
        <taxon>Pterygota</taxon>
        <taxon>Neoptera</taxon>
        <taxon>Polyneoptera</taxon>
        <taxon>Phasmatodea</taxon>
        <taxon>Timematodea</taxon>
        <taxon>Timematoidea</taxon>
        <taxon>Timematidae</taxon>
        <taxon>Timema</taxon>
    </lineage>
</organism>
<accession>A0A7R9DBY5</accession>
<name>A0A7R9DBY5_TIMCR</name>
<dbReference type="EMBL" id="OC321888">
    <property type="protein sequence ID" value="CAD7410857.1"/>
    <property type="molecule type" value="Genomic_DNA"/>
</dbReference>
<sequence>MDSPRSISSNTYCTDHEGDENLKCYALNDCKTDLKLSENESEVEFVRSIAMSKNIAYSVQDDVDHVIRINTLDRESSEQVCNTNESENFNMDKTKNLDLDHICDTFEPPLAIPLNLKSLCSFILPPADEGIISAVVLSKWDDIMGPQTMYAWLCSNSKLEDEQALNIASYYLSGYAYSAEFESSEQVDSFVLDLCTMCEMVYQLNRYFLMMHSARLPGGSSRSGRSCKTGWIEL</sequence>